<organism evidence="2">
    <name type="scientific">marine sediment metagenome</name>
    <dbReference type="NCBI Taxonomy" id="412755"/>
    <lineage>
        <taxon>unclassified sequences</taxon>
        <taxon>metagenomes</taxon>
        <taxon>ecological metagenomes</taxon>
    </lineage>
</organism>
<name>X1QAB6_9ZZZZ</name>
<feature type="transmembrane region" description="Helical" evidence="1">
    <location>
        <begin position="25"/>
        <end position="48"/>
    </location>
</feature>
<evidence type="ECO:0000313" key="2">
    <source>
        <dbReference type="EMBL" id="GAI65422.1"/>
    </source>
</evidence>
<dbReference type="EMBL" id="BARW01000504">
    <property type="protein sequence ID" value="GAI65422.1"/>
    <property type="molecule type" value="Genomic_DNA"/>
</dbReference>
<dbReference type="AlphaFoldDB" id="X1QAB6"/>
<keyword evidence="1" id="KW-0472">Membrane</keyword>
<keyword evidence="1" id="KW-0812">Transmembrane</keyword>
<sequence length="68" mass="7793">MISSIAVFILDSIPYLFIDIYDVPVFNIILSNIYALLLCVSAILYEYTIVKDYINSRKNLAMKKEGNL</sequence>
<keyword evidence="1" id="KW-1133">Transmembrane helix</keyword>
<proteinExistence type="predicted"/>
<evidence type="ECO:0000256" key="1">
    <source>
        <dbReference type="SAM" id="Phobius"/>
    </source>
</evidence>
<accession>X1QAB6</accession>
<reference evidence="2" key="1">
    <citation type="journal article" date="2014" name="Front. Microbiol.">
        <title>High frequency of phylogenetically diverse reductive dehalogenase-homologous genes in deep subseafloor sedimentary metagenomes.</title>
        <authorList>
            <person name="Kawai M."/>
            <person name="Futagami T."/>
            <person name="Toyoda A."/>
            <person name="Takaki Y."/>
            <person name="Nishi S."/>
            <person name="Hori S."/>
            <person name="Arai W."/>
            <person name="Tsubouchi T."/>
            <person name="Morono Y."/>
            <person name="Uchiyama I."/>
            <person name="Ito T."/>
            <person name="Fujiyama A."/>
            <person name="Inagaki F."/>
            <person name="Takami H."/>
        </authorList>
    </citation>
    <scope>NUCLEOTIDE SEQUENCE</scope>
    <source>
        <strain evidence="2">Expedition CK06-06</strain>
    </source>
</reference>
<protein>
    <submittedName>
        <fullName evidence="2">Uncharacterized protein</fullName>
    </submittedName>
</protein>
<comment type="caution">
    <text evidence="2">The sequence shown here is derived from an EMBL/GenBank/DDBJ whole genome shotgun (WGS) entry which is preliminary data.</text>
</comment>
<gene>
    <name evidence="2" type="ORF">S12H4_02163</name>
</gene>